<dbReference type="InterPro" id="IPR040645">
    <property type="entry name" value="Neurabin-1/2_PDZ"/>
</dbReference>
<dbReference type="GO" id="GO:0031175">
    <property type="term" value="P:neuron projection development"/>
    <property type="evidence" value="ECO:0007669"/>
    <property type="project" value="TreeGrafter"/>
</dbReference>
<evidence type="ECO:0000256" key="14">
    <source>
        <dbReference type="ARBA" id="ARBA00077125"/>
    </source>
</evidence>
<evidence type="ECO:0000256" key="16">
    <source>
        <dbReference type="SAM" id="Coils"/>
    </source>
</evidence>
<feature type="domain" description="PDZ" evidence="19">
    <location>
        <begin position="282"/>
        <end position="370"/>
    </location>
</feature>
<keyword evidence="2" id="KW-0217">Developmental protein</keyword>
<name>A0A077Z155_TRITR</name>
<dbReference type="InterPro" id="IPR043446">
    <property type="entry name" value="Neurabin-like"/>
</dbReference>
<dbReference type="GO" id="GO:0007015">
    <property type="term" value="P:actin filament organization"/>
    <property type="evidence" value="ECO:0007669"/>
    <property type="project" value="TreeGrafter"/>
</dbReference>
<evidence type="ECO:0000256" key="13">
    <source>
        <dbReference type="ARBA" id="ARBA00076637"/>
    </source>
</evidence>
<feature type="domain" description="SAM" evidence="18">
    <location>
        <begin position="608"/>
        <end position="671"/>
    </location>
</feature>
<keyword evidence="7" id="KW-0770">Synapse</keyword>
<keyword evidence="21" id="KW-1185">Reference proteome</keyword>
<evidence type="ECO:0000256" key="12">
    <source>
        <dbReference type="ARBA" id="ARBA00067399"/>
    </source>
</evidence>
<dbReference type="CDD" id="cd06790">
    <property type="entry name" value="PDZ_neurabin-like"/>
    <property type="match status" value="1"/>
</dbReference>
<evidence type="ECO:0000259" key="18">
    <source>
        <dbReference type="PROSITE" id="PS50105"/>
    </source>
</evidence>
<dbReference type="PANTHER" id="PTHR16154:SF6">
    <property type="entry name" value="SPINOPHILIN, ISOFORM J"/>
    <property type="match status" value="1"/>
</dbReference>
<dbReference type="SUPFAM" id="SSF50156">
    <property type="entry name" value="PDZ domain-like"/>
    <property type="match status" value="1"/>
</dbReference>
<dbReference type="GO" id="GO:0051015">
    <property type="term" value="F:actin filament binding"/>
    <property type="evidence" value="ECO:0007669"/>
    <property type="project" value="TreeGrafter"/>
</dbReference>
<evidence type="ECO:0000256" key="11">
    <source>
        <dbReference type="ARBA" id="ARBA00034103"/>
    </source>
</evidence>
<feature type="region of interest" description="Disordered" evidence="17">
    <location>
        <begin position="153"/>
        <end position="177"/>
    </location>
</feature>
<evidence type="ECO:0000259" key="19">
    <source>
        <dbReference type="PROSITE" id="PS50106"/>
    </source>
</evidence>
<dbReference type="CDD" id="cd09512">
    <property type="entry name" value="SAM_Neurabin-like"/>
    <property type="match status" value="1"/>
</dbReference>
<dbReference type="Pfam" id="PF07647">
    <property type="entry name" value="SAM_2"/>
    <property type="match status" value="1"/>
</dbReference>
<dbReference type="SMART" id="SM00454">
    <property type="entry name" value="SAM"/>
    <property type="match status" value="1"/>
</dbReference>
<dbReference type="OrthoDB" id="62701at2759"/>
<dbReference type="Proteomes" id="UP000030665">
    <property type="component" value="Unassembled WGS sequence"/>
</dbReference>
<evidence type="ECO:0000256" key="3">
    <source>
        <dbReference type="ARBA" id="ARBA00022490"/>
    </source>
</evidence>
<evidence type="ECO:0000256" key="1">
    <source>
        <dbReference type="ARBA" id="ARBA00004245"/>
    </source>
</evidence>
<dbReference type="PANTHER" id="PTHR16154">
    <property type="entry name" value="NEURABIN"/>
    <property type="match status" value="1"/>
</dbReference>
<feature type="coiled-coil region" evidence="16">
    <location>
        <begin position="431"/>
        <end position="518"/>
    </location>
</feature>
<dbReference type="PROSITE" id="PS50105">
    <property type="entry name" value="SAM_DOMAIN"/>
    <property type="match status" value="1"/>
</dbReference>
<reference evidence="20" key="1">
    <citation type="submission" date="2014-01" db="EMBL/GenBank/DDBJ databases">
        <authorList>
            <person name="Aslett M."/>
        </authorList>
    </citation>
    <scope>NUCLEOTIDE SEQUENCE</scope>
</reference>
<dbReference type="SMART" id="SM00228">
    <property type="entry name" value="PDZ"/>
    <property type="match status" value="1"/>
</dbReference>
<dbReference type="Gene3D" id="1.10.150.50">
    <property type="entry name" value="Transcription Factor, Ets-1"/>
    <property type="match status" value="1"/>
</dbReference>
<reference evidence="20" key="2">
    <citation type="submission" date="2014-03" db="EMBL/GenBank/DDBJ databases">
        <title>The whipworm genome and dual-species transcriptomics of an intimate host-pathogen interaction.</title>
        <authorList>
            <person name="Foth B.J."/>
            <person name="Tsai I.J."/>
            <person name="Reid A.J."/>
            <person name="Bancroft A.J."/>
            <person name="Nichol S."/>
            <person name="Tracey A."/>
            <person name="Holroyd N."/>
            <person name="Cotton J.A."/>
            <person name="Stanley E.J."/>
            <person name="Zarowiecki M."/>
            <person name="Liu J.Z."/>
            <person name="Huckvale T."/>
            <person name="Cooper P.J."/>
            <person name="Grencis R.K."/>
            <person name="Berriman M."/>
        </authorList>
    </citation>
    <scope>NUCLEOTIDE SEQUENCE [LARGE SCALE GENOMIC DNA]</scope>
</reference>
<keyword evidence="8 16" id="KW-0175">Coiled coil</keyword>
<dbReference type="GO" id="GO:0030425">
    <property type="term" value="C:dendrite"/>
    <property type="evidence" value="ECO:0007669"/>
    <property type="project" value="TreeGrafter"/>
</dbReference>
<feature type="region of interest" description="Disordered" evidence="17">
    <location>
        <begin position="1"/>
        <end position="35"/>
    </location>
</feature>
<dbReference type="GO" id="GO:0005737">
    <property type="term" value="C:cytoplasm"/>
    <property type="evidence" value="ECO:0007669"/>
    <property type="project" value="TreeGrafter"/>
</dbReference>
<feature type="region of interest" description="Disordered" evidence="17">
    <location>
        <begin position="57"/>
        <end position="109"/>
    </location>
</feature>
<comment type="subcellular location">
    <subcellularLocation>
        <location evidence="1">Cytoplasm</location>
        <location evidence="1">Cytoskeleton</location>
    </subcellularLocation>
    <subcellularLocation>
        <location evidence="11">Synapse</location>
    </subcellularLocation>
</comment>
<evidence type="ECO:0000256" key="7">
    <source>
        <dbReference type="ARBA" id="ARBA00023018"/>
    </source>
</evidence>
<dbReference type="EMBL" id="HG805868">
    <property type="protein sequence ID" value="CDW53806.1"/>
    <property type="molecule type" value="Genomic_DNA"/>
</dbReference>
<proteinExistence type="predicted"/>
<evidence type="ECO:0000313" key="21">
    <source>
        <dbReference type="Proteomes" id="UP000030665"/>
    </source>
</evidence>
<dbReference type="InterPro" id="IPR001478">
    <property type="entry name" value="PDZ"/>
</dbReference>
<keyword evidence="6" id="KW-0524">Neurogenesis</keyword>
<dbReference type="Pfam" id="PF00595">
    <property type="entry name" value="PDZ"/>
    <property type="match status" value="1"/>
</dbReference>
<evidence type="ECO:0000256" key="8">
    <source>
        <dbReference type="ARBA" id="ARBA00023054"/>
    </source>
</evidence>
<organism evidence="20 21">
    <name type="scientific">Trichuris trichiura</name>
    <name type="common">Whipworm</name>
    <name type="synonym">Trichocephalus trichiurus</name>
    <dbReference type="NCBI Taxonomy" id="36087"/>
    <lineage>
        <taxon>Eukaryota</taxon>
        <taxon>Metazoa</taxon>
        <taxon>Ecdysozoa</taxon>
        <taxon>Nematoda</taxon>
        <taxon>Enoplea</taxon>
        <taxon>Dorylaimia</taxon>
        <taxon>Trichinellida</taxon>
        <taxon>Trichuridae</taxon>
        <taxon>Trichuris</taxon>
    </lineage>
</organism>
<dbReference type="FunFam" id="2.30.42.10:FF:000010">
    <property type="entry name" value="Neurabin-1 isoform 1"/>
    <property type="match status" value="1"/>
</dbReference>
<evidence type="ECO:0000256" key="6">
    <source>
        <dbReference type="ARBA" id="ARBA00022902"/>
    </source>
</evidence>
<feature type="compositionally biased region" description="Polar residues" evidence="17">
    <location>
        <begin position="8"/>
        <end position="27"/>
    </location>
</feature>
<evidence type="ECO:0000256" key="5">
    <source>
        <dbReference type="ARBA" id="ARBA00022782"/>
    </source>
</evidence>
<evidence type="ECO:0000256" key="4">
    <source>
        <dbReference type="ARBA" id="ARBA00022553"/>
    </source>
</evidence>
<evidence type="ECO:0000256" key="15">
    <source>
        <dbReference type="ARBA" id="ARBA00082439"/>
    </source>
</evidence>
<evidence type="ECO:0000256" key="9">
    <source>
        <dbReference type="ARBA" id="ARBA00023203"/>
    </source>
</evidence>
<evidence type="ECO:0000256" key="2">
    <source>
        <dbReference type="ARBA" id="ARBA00022473"/>
    </source>
</evidence>
<dbReference type="GO" id="GO:0015629">
    <property type="term" value="C:actin cytoskeleton"/>
    <property type="evidence" value="ECO:0007669"/>
    <property type="project" value="TreeGrafter"/>
</dbReference>
<accession>A0A077Z155</accession>
<keyword evidence="4" id="KW-0597">Phosphoprotein</keyword>
<dbReference type="AlphaFoldDB" id="A0A077Z155"/>
<keyword evidence="10" id="KW-0206">Cytoskeleton</keyword>
<dbReference type="PROSITE" id="PS50106">
    <property type="entry name" value="PDZ"/>
    <property type="match status" value="1"/>
</dbReference>
<dbReference type="FunFam" id="1.10.150.50:FF:000008">
    <property type="entry name" value="Neurabin-1 isoform 1-like protein"/>
    <property type="match status" value="1"/>
</dbReference>
<dbReference type="GO" id="GO:0019722">
    <property type="term" value="P:calcium-mediated signaling"/>
    <property type="evidence" value="ECO:0007669"/>
    <property type="project" value="TreeGrafter"/>
</dbReference>
<dbReference type="STRING" id="36087.A0A077Z155"/>
<keyword evidence="9" id="KW-0009">Actin-binding</keyword>
<dbReference type="Pfam" id="PF17817">
    <property type="entry name" value="PDZ_5"/>
    <property type="match status" value="1"/>
</dbReference>
<keyword evidence="5" id="KW-0221">Differentiation</keyword>
<dbReference type="InterPro" id="IPR036034">
    <property type="entry name" value="PDZ_sf"/>
</dbReference>
<dbReference type="InterPro" id="IPR001660">
    <property type="entry name" value="SAM"/>
</dbReference>
<evidence type="ECO:0000256" key="17">
    <source>
        <dbReference type="SAM" id="MobiDB-lite"/>
    </source>
</evidence>
<keyword evidence="3" id="KW-0963">Cytoplasm</keyword>
<dbReference type="InterPro" id="IPR013761">
    <property type="entry name" value="SAM/pointed_sf"/>
</dbReference>
<protein>
    <recommendedName>
        <fullName evidence="12">Neurabin-1</fullName>
    </recommendedName>
    <alternativeName>
        <fullName evidence="14">Neurabin-I</fullName>
    </alternativeName>
    <alternativeName>
        <fullName evidence="13">Neural tissue-specific F-actin-binding protein I</fullName>
    </alternativeName>
    <alternativeName>
        <fullName evidence="15">Protein phosphatase 1 regulatory subunit 9A</fullName>
    </alternativeName>
</protein>
<dbReference type="GO" id="GO:0014069">
    <property type="term" value="C:postsynaptic density"/>
    <property type="evidence" value="ECO:0007669"/>
    <property type="project" value="TreeGrafter"/>
</dbReference>
<sequence length="692" mass="77638">MDEHKNSWPPTATNGRHSEQSSISSNNKLDEPSVVDKSVDFSSAKAVFESLEKKNRSTALGALSLKPPTRPVVRKSRFHECNGSADLRDNFSSSSSVEKPSAPPVPPKPRLINALPKEHIQTSGQVVNEEVADNPIVEMNLQFSRLVSEMESGAYSVPSKSQRPPTAVDEEEPRENVPQRNVYEPYWRSYSWYARRYGAEKTVDGDEVRMVGVDHYWIEVPGLNCDDEEGAMSKVKFSTEPIRVYSTYGVNEYDRRNDDVDPIAASAEYELERRLENMDIFEVELRKGPQGLGFSIIGMGVGADAGLEKLGIFVKSISPNGAVALDGRIQVCDQIIEVDKKSLIGVSQAYAASILRSTSGTVTFKIGRERDPENSEIGALIRQSLEQDKQRSAAADGGLPAAPQMALVAPSLCSHGGDGHNGLPDAKLDSIRSVQQAIALLEEELLATKRETEKFQSLLSNSRGQFQDLERKYADAKELIKDYQIREKDLLNREESHLKELREKDEQYNVLIRHLEQKVVENKRCFEEARHVIELEQQWVEAKQKRASLIAEAANENGQEKQPLPWGARWHCPASVWYANFLGDVLSSTAKPFDRKWSPVGVQSLLSWDCDDVCQFLKSVGLEKYVPEFAVNGIDGPKLLCLDGGKLKAMGIYNHADRALIKKRVKDLKSYVVKERKMYEKEQKRMLKLSEK</sequence>
<evidence type="ECO:0000313" key="20">
    <source>
        <dbReference type="EMBL" id="CDW53806.1"/>
    </source>
</evidence>
<dbReference type="SUPFAM" id="SSF47769">
    <property type="entry name" value="SAM/Pointed domain"/>
    <property type="match status" value="1"/>
</dbReference>
<evidence type="ECO:0000256" key="10">
    <source>
        <dbReference type="ARBA" id="ARBA00023212"/>
    </source>
</evidence>
<dbReference type="Gene3D" id="2.30.42.10">
    <property type="match status" value="1"/>
</dbReference>
<gene>
    <name evidence="20" type="ORF">TTRE_0000207301</name>
</gene>